<proteinExistence type="predicted"/>
<reference evidence="3 4" key="1">
    <citation type="journal article" date="2016" name="Biochim. Biophys. Acta">
        <title>Photochemical characterization of actinorhodopsin and its functional existence in the natural host.</title>
        <authorList>
            <person name="Nakamura S."/>
            <person name="Kikukawa T."/>
            <person name="Tamogami J."/>
            <person name="Kamiya M."/>
            <person name="Aizawa T."/>
            <person name="Hahn M.W."/>
            <person name="Ihara K."/>
            <person name="Kamo N."/>
            <person name="Demura M."/>
        </authorList>
    </citation>
    <scope>NUCLEOTIDE SEQUENCE [LARGE SCALE GENOMIC DNA]</scope>
    <source>
        <strain evidence="3 4">MWH-Dar1</strain>
    </source>
</reference>
<protein>
    <submittedName>
        <fullName evidence="3">Uncharacterized protein</fullName>
    </submittedName>
</protein>
<feature type="chain" id="PRO_5009111748" evidence="2">
    <location>
        <begin position="25"/>
        <end position="222"/>
    </location>
</feature>
<dbReference type="Proteomes" id="UP000243784">
    <property type="component" value="Chromosome"/>
</dbReference>
<dbReference type="AlphaFoldDB" id="A0A1D9DXL8"/>
<evidence type="ECO:0000313" key="4">
    <source>
        <dbReference type="Proteomes" id="UP000243784"/>
    </source>
</evidence>
<evidence type="ECO:0000313" key="3">
    <source>
        <dbReference type="EMBL" id="AOY55545.1"/>
    </source>
</evidence>
<dbReference type="EMBL" id="CP015208">
    <property type="protein sequence ID" value="AOY55545.1"/>
    <property type="molecule type" value="Genomic_DNA"/>
</dbReference>
<accession>A0A1D9DXL8</accession>
<keyword evidence="2" id="KW-0732">Signal</keyword>
<name>A0A1D9DXL8_9MICO</name>
<dbReference type="PROSITE" id="PS51257">
    <property type="entry name" value="PROKAR_LIPOPROTEIN"/>
    <property type="match status" value="1"/>
</dbReference>
<dbReference type="STRING" id="535712.A4Z71_00540"/>
<feature type="region of interest" description="Disordered" evidence="1">
    <location>
        <begin position="28"/>
        <end position="53"/>
    </location>
</feature>
<dbReference type="OrthoDB" id="9956416at2"/>
<feature type="compositionally biased region" description="Low complexity" evidence="1">
    <location>
        <begin position="28"/>
        <end position="43"/>
    </location>
</feature>
<keyword evidence="4" id="KW-1185">Reference proteome</keyword>
<sequence length="222" mass="23706">MKPQKFLALSAAALLAALGLTACATDSSPIASPTASSTPTSDVTPPPAGQRGEDPLAEFEAAATASCNKAMAEGVVEAIAKGETPTETEWWLMMVPKDQAINDFSAARYGKAEDLAEVIYETYEFDTCYMSTQFALAKEAGVDITKVMSVSYDQAADLYVVREAQNAGNVQTSQFFLDAAGLITKVQYPDLGAIAFERTVRYGALTEQEQGWFKRAVESANG</sequence>
<feature type="signal peptide" evidence="2">
    <location>
        <begin position="1"/>
        <end position="24"/>
    </location>
</feature>
<organism evidence="3 4">
    <name type="scientific">Candidatus Rhodoluna planktonica</name>
    <dbReference type="NCBI Taxonomy" id="535712"/>
    <lineage>
        <taxon>Bacteria</taxon>
        <taxon>Bacillati</taxon>
        <taxon>Actinomycetota</taxon>
        <taxon>Actinomycetes</taxon>
        <taxon>Micrococcales</taxon>
        <taxon>Microbacteriaceae</taxon>
        <taxon>Luna cluster</taxon>
        <taxon>Luna-1 subcluster</taxon>
        <taxon>Rhodoluna</taxon>
    </lineage>
</organism>
<gene>
    <name evidence="3" type="ORF">A4Z71_00540</name>
</gene>
<dbReference type="RefSeq" id="WP_070954062.1">
    <property type="nucleotide sequence ID" value="NZ_CP015208.1"/>
</dbReference>
<evidence type="ECO:0000256" key="2">
    <source>
        <dbReference type="SAM" id="SignalP"/>
    </source>
</evidence>
<dbReference type="KEGG" id="rpla:A4Z71_00540"/>
<evidence type="ECO:0000256" key="1">
    <source>
        <dbReference type="SAM" id="MobiDB-lite"/>
    </source>
</evidence>